<keyword evidence="2 4" id="KW-0456">Lyase</keyword>
<evidence type="ECO:0000259" key="7">
    <source>
        <dbReference type="PROSITE" id="PS51724"/>
    </source>
</evidence>
<dbReference type="EMBL" id="JACSIT010000034">
    <property type="protein sequence ID" value="MBC6992661.1"/>
    <property type="molecule type" value="Genomic_DNA"/>
</dbReference>
<dbReference type="PANTHER" id="PTHR34183:SF8">
    <property type="entry name" value="ENDOLYTIC PEPTIDOGLYCAN TRANSGLYCOSYLASE RLPA-RELATED"/>
    <property type="match status" value="1"/>
</dbReference>
<dbReference type="Proteomes" id="UP000650081">
    <property type="component" value="Unassembled WGS sequence"/>
</dbReference>
<evidence type="ECO:0000313" key="9">
    <source>
        <dbReference type="Proteomes" id="UP000650081"/>
    </source>
</evidence>
<dbReference type="InterPro" id="IPR009009">
    <property type="entry name" value="RlpA-like_DPBB"/>
</dbReference>
<feature type="domain" description="SPOR" evidence="7">
    <location>
        <begin position="485"/>
        <end position="560"/>
    </location>
</feature>
<feature type="region of interest" description="Disordered" evidence="6">
    <location>
        <begin position="293"/>
        <end position="341"/>
    </location>
</feature>
<dbReference type="EC" id="4.2.2.-" evidence="4"/>
<dbReference type="Pfam" id="PF05036">
    <property type="entry name" value="SPOR"/>
    <property type="match status" value="2"/>
</dbReference>
<dbReference type="CDD" id="cd22268">
    <property type="entry name" value="DPBB_RlpA-like"/>
    <property type="match status" value="2"/>
</dbReference>
<protein>
    <recommendedName>
        <fullName evidence="4">Probable endolytic peptidoglycan transglycosylase RlpA</fullName>
        <ecNumber evidence="4">4.2.2.-</ecNumber>
    </recommendedName>
</protein>
<dbReference type="RefSeq" id="WP_187464800.1">
    <property type="nucleotide sequence ID" value="NZ_JACSIT010000034.1"/>
</dbReference>
<dbReference type="GO" id="GO:0000270">
    <property type="term" value="P:peptidoglycan metabolic process"/>
    <property type="evidence" value="ECO:0007669"/>
    <property type="project" value="UniProtKB-UniRule"/>
</dbReference>
<organism evidence="8 9">
    <name type="scientific">Neolewinella lacunae</name>
    <dbReference type="NCBI Taxonomy" id="1517758"/>
    <lineage>
        <taxon>Bacteria</taxon>
        <taxon>Pseudomonadati</taxon>
        <taxon>Bacteroidota</taxon>
        <taxon>Saprospiria</taxon>
        <taxon>Saprospirales</taxon>
        <taxon>Lewinellaceae</taxon>
        <taxon>Neolewinella</taxon>
    </lineage>
</organism>
<dbReference type="AlphaFoldDB" id="A0A923PH79"/>
<evidence type="ECO:0000256" key="4">
    <source>
        <dbReference type="HAMAP-Rule" id="MF_02071"/>
    </source>
</evidence>
<keyword evidence="9" id="KW-1185">Reference proteome</keyword>
<dbReference type="InterPro" id="IPR012997">
    <property type="entry name" value="RplA"/>
</dbReference>
<dbReference type="InterPro" id="IPR034718">
    <property type="entry name" value="RlpA"/>
</dbReference>
<dbReference type="GO" id="GO:0042834">
    <property type="term" value="F:peptidoglycan binding"/>
    <property type="evidence" value="ECO:0007669"/>
    <property type="project" value="InterPro"/>
</dbReference>
<evidence type="ECO:0000313" key="8">
    <source>
        <dbReference type="EMBL" id="MBC6992661.1"/>
    </source>
</evidence>
<comment type="function">
    <text evidence="4">Lytic transglycosylase with a strong preference for naked glycan strands that lack stem peptides.</text>
</comment>
<dbReference type="Gene3D" id="3.30.70.1070">
    <property type="entry name" value="Sporulation related repeat"/>
    <property type="match status" value="2"/>
</dbReference>
<dbReference type="InterPro" id="IPR036680">
    <property type="entry name" value="SPOR-like_sf"/>
</dbReference>
<evidence type="ECO:0000256" key="3">
    <source>
        <dbReference type="ARBA" id="ARBA00023316"/>
    </source>
</evidence>
<accession>A0A923PH79</accession>
<reference evidence="8" key="1">
    <citation type="submission" date="2020-08" db="EMBL/GenBank/DDBJ databases">
        <title>Lewinella bacteria from marine environments.</title>
        <authorList>
            <person name="Zhong Y."/>
        </authorList>
    </citation>
    <scope>NUCLEOTIDE SEQUENCE</scope>
    <source>
        <strain evidence="8">KCTC 42187</strain>
    </source>
</reference>
<dbReference type="GO" id="GO:0008932">
    <property type="term" value="F:lytic endotransglycosylase activity"/>
    <property type="evidence" value="ECO:0007669"/>
    <property type="project" value="UniProtKB-UniRule"/>
</dbReference>
<dbReference type="Gene3D" id="2.40.40.10">
    <property type="entry name" value="RlpA-like domain"/>
    <property type="match status" value="2"/>
</dbReference>
<proteinExistence type="inferred from homology"/>
<comment type="caution">
    <text evidence="8">The sequence shown here is derived from an EMBL/GenBank/DDBJ whole genome shotgun (WGS) entry which is preliminary data.</text>
</comment>
<dbReference type="Pfam" id="PF03330">
    <property type="entry name" value="DPBB_1"/>
    <property type="match status" value="2"/>
</dbReference>
<feature type="compositionally biased region" description="Low complexity" evidence="6">
    <location>
        <begin position="297"/>
        <end position="310"/>
    </location>
</feature>
<dbReference type="InterPro" id="IPR036908">
    <property type="entry name" value="RlpA-like_sf"/>
</dbReference>
<dbReference type="PANTHER" id="PTHR34183">
    <property type="entry name" value="ENDOLYTIC PEPTIDOGLYCAN TRANSGLYCOSYLASE RLPA"/>
    <property type="match status" value="1"/>
</dbReference>
<comment type="similarity">
    <text evidence="4 5">Belongs to the RlpA family.</text>
</comment>
<dbReference type="GO" id="GO:0071555">
    <property type="term" value="P:cell wall organization"/>
    <property type="evidence" value="ECO:0007669"/>
    <property type="project" value="UniProtKB-KW"/>
</dbReference>
<feature type="compositionally biased region" description="Low complexity" evidence="6">
    <location>
        <begin position="318"/>
        <end position="332"/>
    </location>
</feature>
<dbReference type="NCBIfam" id="TIGR00413">
    <property type="entry name" value="rlpA"/>
    <property type="match status" value="2"/>
</dbReference>
<evidence type="ECO:0000256" key="1">
    <source>
        <dbReference type="ARBA" id="ARBA00022729"/>
    </source>
</evidence>
<evidence type="ECO:0000256" key="2">
    <source>
        <dbReference type="ARBA" id="ARBA00023239"/>
    </source>
</evidence>
<dbReference type="HAMAP" id="MF_02071">
    <property type="entry name" value="RlpA"/>
    <property type="match status" value="1"/>
</dbReference>
<dbReference type="SUPFAM" id="SSF110997">
    <property type="entry name" value="Sporulation related repeat"/>
    <property type="match status" value="2"/>
</dbReference>
<evidence type="ECO:0000256" key="6">
    <source>
        <dbReference type="SAM" id="MobiDB-lite"/>
    </source>
</evidence>
<keyword evidence="1 4" id="KW-0732">Signal</keyword>
<feature type="chain" id="PRO_5038183912" description="Probable endolytic peptidoglycan transglycosylase RlpA" evidence="4">
    <location>
        <begin position="26"/>
        <end position="562"/>
    </location>
</feature>
<dbReference type="PROSITE" id="PS51724">
    <property type="entry name" value="SPOR"/>
    <property type="match status" value="2"/>
</dbReference>
<keyword evidence="3 4" id="KW-0961">Cell wall biogenesis/degradation</keyword>
<gene>
    <name evidence="4" type="primary">rlpA</name>
    <name evidence="8" type="ORF">H9S92_00655</name>
</gene>
<dbReference type="SUPFAM" id="SSF50685">
    <property type="entry name" value="Barwin-like endoglucanases"/>
    <property type="match status" value="2"/>
</dbReference>
<feature type="compositionally biased region" description="Polar residues" evidence="6">
    <location>
        <begin position="447"/>
        <end position="467"/>
    </location>
</feature>
<name>A0A923PH79_9BACT</name>
<feature type="compositionally biased region" description="Polar residues" evidence="6">
    <location>
        <begin position="429"/>
        <end position="440"/>
    </location>
</feature>
<dbReference type="InterPro" id="IPR007730">
    <property type="entry name" value="SPOR-like_dom"/>
</dbReference>
<feature type="signal peptide" evidence="4">
    <location>
        <begin position="1"/>
        <end position="25"/>
    </location>
</feature>
<evidence type="ECO:0000256" key="5">
    <source>
        <dbReference type="RuleBase" id="RU003495"/>
    </source>
</evidence>
<feature type="region of interest" description="Disordered" evidence="6">
    <location>
        <begin position="429"/>
        <end position="483"/>
    </location>
</feature>
<feature type="domain" description="SPOR" evidence="7">
    <location>
        <begin position="344"/>
        <end position="420"/>
    </location>
</feature>
<sequence precursor="true">MHVFTLNRTLLICLFVLQSGFSLQAQKMEGIASFYGDRFDGKNTSTGETFRQKLYSAASNDFAWGTILEVTNVENGKQTQVRVNDCGPHSRGRIIDLSKAAAKDLGFIKQGEAKVRLRVVRDSDAGPTCGRSAWAKKLKAAGKPIPPPPPAWDPKETAELKNAALFVVPEPKILDLGPLPAGAVEGMATYYADRFDGRPTSTGETYDKDALTTASKTYPYGTVLLVTNVVNGKQVEVRVNDCGPHSPERILELSRAAAARIDMLSAGTAAVRATVVKMGTDGPTCNRADWAKARQEAAAPATTPTPSGQVQPPPPTVPGAKAATTPPKTAPAKPAPAQPAPADVPTVMIYGIQVGAYGSEVNADRVVKELADKGFSAGYAQRKDNLSRVYVGKYPTEAEAEKALADVQKAGYPKAAVKEVSVPANQVSFPIPARTSSPAQATKPATPASQQPKQATPANQPTTYGSTVQPPQPAPLPSPSVPQYDPTDILFGVQIGTFTTQANADKAMVGLRAKGFTEVYSARVDKKYRVFAGKFFFQHQAEEEKTRLREAGFNDAVVRRVQ</sequence>
<feature type="compositionally biased region" description="Pro residues" evidence="6">
    <location>
        <begin position="470"/>
        <end position="480"/>
    </location>
</feature>